<dbReference type="AlphaFoldDB" id="A0A2I7N756"/>
<keyword evidence="4" id="KW-0028">Amino-acid biosynthesis</keyword>
<evidence type="ECO:0000256" key="8">
    <source>
        <dbReference type="ARBA" id="ARBA00023304"/>
    </source>
</evidence>
<dbReference type="GO" id="GO:0003852">
    <property type="term" value="F:2-isopropylmalate synthase activity"/>
    <property type="evidence" value="ECO:0007669"/>
    <property type="project" value="InterPro"/>
</dbReference>
<organism evidence="10 11">
    <name type="scientific">Aquella oligotrophica</name>
    <dbReference type="NCBI Taxonomy" id="2067065"/>
    <lineage>
        <taxon>Bacteria</taxon>
        <taxon>Pseudomonadati</taxon>
        <taxon>Pseudomonadota</taxon>
        <taxon>Betaproteobacteria</taxon>
        <taxon>Neisseriales</taxon>
        <taxon>Neisseriaceae</taxon>
        <taxon>Aquella</taxon>
    </lineage>
</organism>
<keyword evidence="7" id="KW-0464">Manganese</keyword>
<dbReference type="Gene3D" id="3.30.160.270">
    <property type="match status" value="1"/>
</dbReference>
<dbReference type="GO" id="GO:0009098">
    <property type="term" value="P:L-leucine biosynthetic process"/>
    <property type="evidence" value="ECO:0007669"/>
    <property type="project" value="UniProtKB-KW"/>
</dbReference>
<evidence type="ECO:0000256" key="2">
    <source>
        <dbReference type="ARBA" id="ARBA00018198"/>
    </source>
</evidence>
<dbReference type="InterPro" id="IPR013785">
    <property type="entry name" value="Aldolase_TIM"/>
</dbReference>
<dbReference type="GO" id="GO:0046872">
    <property type="term" value="F:metal ion binding"/>
    <property type="evidence" value="ECO:0007669"/>
    <property type="project" value="UniProtKB-KW"/>
</dbReference>
<dbReference type="EMBL" id="CP024847">
    <property type="protein sequence ID" value="AUR52281.1"/>
    <property type="molecule type" value="Genomic_DNA"/>
</dbReference>
<dbReference type="InterPro" id="IPR050073">
    <property type="entry name" value="2-IPM_HCS-like"/>
</dbReference>
<evidence type="ECO:0000313" key="10">
    <source>
        <dbReference type="EMBL" id="AUR52281.1"/>
    </source>
</evidence>
<dbReference type="OrthoDB" id="9803573at2"/>
<dbReference type="SUPFAM" id="SSF51569">
    <property type="entry name" value="Aldolase"/>
    <property type="match status" value="1"/>
</dbReference>
<comment type="similarity">
    <text evidence="1">Belongs to the alpha-IPM synthase/homocitrate synthase family. LeuA type 1 subfamily.</text>
</comment>
<dbReference type="RefSeq" id="WP_102951577.1">
    <property type="nucleotide sequence ID" value="NZ_CP024847.1"/>
</dbReference>
<name>A0A2I7N756_9NEIS</name>
<dbReference type="Proteomes" id="UP000236655">
    <property type="component" value="Chromosome"/>
</dbReference>
<evidence type="ECO:0000256" key="5">
    <source>
        <dbReference type="ARBA" id="ARBA00022679"/>
    </source>
</evidence>
<dbReference type="PROSITE" id="PS50991">
    <property type="entry name" value="PYR_CT"/>
    <property type="match status" value="1"/>
</dbReference>
<reference evidence="11" key="1">
    <citation type="submission" date="2017-11" db="EMBL/GenBank/DDBJ databases">
        <authorList>
            <person name="Chan K.G."/>
            <person name="Lee L.S."/>
        </authorList>
    </citation>
    <scope>NUCLEOTIDE SEQUENCE [LARGE SCALE GENOMIC DNA]</scope>
    <source>
        <strain evidence="11">DSM 100970</strain>
    </source>
</reference>
<dbReference type="Gene3D" id="3.20.20.70">
    <property type="entry name" value="Aldolase class I"/>
    <property type="match status" value="1"/>
</dbReference>
<evidence type="ECO:0000256" key="7">
    <source>
        <dbReference type="ARBA" id="ARBA00023211"/>
    </source>
</evidence>
<keyword evidence="6" id="KW-0479">Metal-binding</keyword>
<keyword evidence="8" id="KW-0100">Branched-chain amino acid biosynthesis</keyword>
<dbReference type="PANTHER" id="PTHR10277">
    <property type="entry name" value="HOMOCITRATE SYNTHASE-RELATED"/>
    <property type="match status" value="1"/>
</dbReference>
<keyword evidence="5" id="KW-0808">Transferase</keyword>
<dbReference type="InterPro" id="IPR000891">
    <property type="entry name" value="PYR_CT"/>
</dbReference>
<evidence type="ECO:0000313" key="11">
    <source>
        <dbReference type="Proteomes" id="UP000236655"/>
    </source>
</evidence>
<dbReference type="InterPro" id="IPR054691">
    <property type="entry name" value="LeuA/HCS_post-cat"/>
</dbReference>
<dbReference type="PANTHER" id="PTHR10277:SF9">
    <property type="entry name" value="2-ISOPROPYLMALATE SYNTHASE 1, CHLOROPLASTIC-RELATED"/>
    <property type="match status" value="1"/>
</dbReference>
<dbReference type="SUPFAM" id="SSF110921">
    <property type="entry name" value="2-isopropylmalate synthase LeuA, allosteric (dimerisation) domain"/>
    <property type="match status" value="1"/>
</dbReference>
<keyword evidence="11" id="KW-1185">Reference proteome</keyword>
<dbReference type="InterPro" id="IPR013709">
    <property type="entry name" value="2-isopropylmalate_synth_dimer"/>
</dbReference>
<accession>A0A2I7N756</accession>
<sequence>MSSKQVYILDTTLRDGQQSPGAGMSFEDNLQYAELAHKLRIDILEAGFPSASNTDFAIVNQISKNMAAINSAMRISALCQLREEQVIRTMEALAPSLAIGKARIHIYVPVDPELMPASLGKFAEDKPAIITTTYRLIKMMADAGFEVEFSPEGYSRQRENFDFVTDLIRNAVKAGATTINCPDTIGGASQYQGEEYFVHKMAKHKQIIETEFPDKDIIWSMHCHNDFGTALDNSLYGVFSGVARQIEGCINGVGERAGNVSLEQCIMVIRQFGHGAHLPEKYHTNIDISHLKEISDFIAERMLPRQPHSPVVGKNSASHTSGGHINAILKNPLAYQPFDPRDIGSEITFVFGPLSGSNHAQQIIHKFKYRCDDNEKVAVTQSIKDFYADRRKGVTDEELLQAYKYYRSPIKLEHLTYAKEDGGKTRVTFHGEFFAEKDLVIDYQGRGSALSALNKAVNNHLANTTVVDYNSHSKGSTVDALCISSIIIDVNGNRYNGQAEDEDIEISALKAFIDAVNNAYIETNFRV</sequence>
<dbReference type="SMART" id="SM00917">
    <property type="entry name" value="LeuA_dimer"/>
    <property type="match status" value="1"/>
</dbReference>
<dbReference type="Pfam" id="PF08502">
    <property type="entry name" value="LeuA_dimer"/>
    <property type="match status" value="1"/>
</dbReference>
<keyword evidence="3" id="KW-0432">Leucine biosynthesis</keyword>
<evidence type="ECO:0000259" key="9">
    <source>
        <dbReference type="PROSITE" id="PS50991"/>
    </source>
</evidence>
<dbReference type="KEGG" id="nba:CUN60_08225"/>
<evidence type="ECO:0000256" key="6">
    <source>
        <dbReference type="ARBA" id="ARBA00022723"/>
    </source>
</evidence>
<evidence type="ECO:0000256" key="4">
    <source>
        <dbReference type="ARBA" id="ARBA00022605"/>
    </source>
</evidence>
<gene>
    <name evidence="10" type="ORF">CUN60_08225</name>
</gene>
<dbReference type="InterPro" id="IPR036230">
    <property type="entry name" value="LeuA_allosteric_dom_sf"/>
</dbReference>
<evidence type="ECO:0000256" key="1">
    <source>
        <dbReference type="ARBA" id="ARBA00009396"/>
    </source>
</evidence>
<proteinExistence type="inferred from homology"/>
<dbReference type="Pfam" id="PF22617">
    <property type="entry name" value="HCS_D2"/>
    <property type="match status" value="1"/>
</dbReference>
<protein>
    <recommendedName>
        <fullName evidence="2">2-isopropylmalate synthase</fullName>
    </recommendedName>
</protein>
<feature type="domain" description="Pyruvate carboxyltransferase" evidence="9">
    <location>
        <begin position="6"/>
        <end position="292"/>
    </location>
</feature>
<dbReference type="Pfam" id="PF00682">
    <property type="entry name" value="HMGL-like"/>
    <property type="match status" value="1"/>
</dbReference>
<evidence type="ECO:0000256" key="3">
    <source>
        <dbReference type="ARBA" id="ARBA00022430"/>
    </source>
</evidence>